<evidence type="ECO:0000256" key="2">
    <source>
        <dbReference type="ARBA" id="ARBA00023125"/>
    </source>
</evidence>
<name>A0A7K0FWD6_9SPHI</name>
<evidence type="ECO:0000259" key="4">
    <source>
        <dbReference type="PROSITE" id="PS01124"/>
    </source>
</evidence>
<dbReference type="PROSITE" id="PS01124">
    <property type="entry name" value="HTH_ARAC_FAMILY_2"/>
    <property type="match status" value="1"/>
</dbReference>
<gene>
    <name evidence="5" type="ORF">GJU39_07405</name>
</gene>
<dbReference type="SUPFAM" id="SSF46689">
    <property type="entry name" value="Homeodomain-like"/>
    <property type="match status" value="1"/>
</dbReference>
<dbReference type="EMBL" id="WKKH01000008">
    <property type="protein sequence ID" value="MRX75913.1"/>
    <property type="molecule type" value="Genomic_DNA"/>
</dbReference>
<keyword evidence="6" id="KW-1185">Reference proteome</keyword>
<dbReference type="GO" id="GO:0003700">
    <property type="term" value="F:DNA-binding transcription factor activity"/>
    <property type="evidence" value="ECO:0007669"/>
    <property type="project" value="InterPro"/>
</dbReference>
<protein>
    <submittedName>
        <fullName evidence="5">Helix-turn-helix domain-containing protein</fullName>
    </submittedName>
</protein>
<sequence length="270" mass="30291">MQIAPSPFLQGIVRHYLVLSSNACSHPDFRIFSDGSPGIVFHRKAPFIQISDKNGCFDVQPNCFVYGQITQFNTISATAEMDMLIIVLQPSALLKLFNIAAFEINDKTIPFADLTGHSGRLLIESVQEQPDNAVAISLIEDFLFNRAIKKTYHDDIVSTSVKQIYAHKGMKGPTKIFKDIPATERQLERKFLEHIGLSPKKFAGIIRLQYFLKCLKTANPTTNISEISYHCGYYDQSQLNNIFKKNTGLTPLQYQANANLLAVNFLLLGS</sequence>
<evidence type="ECO:0000313" key="6">
    <source>
        <dbReference type="Proteomes" id="UP000487757"/>
    </source>
</evidence>
<dbReference type="InterPro" id="IPR050204">
    <property type="entry name" value="AraC_XylS_family_regulators"/>
</dbReference>
<dbReference type="Gene3D" id="1.10.10.60">
    <property type="entry name" value="Homeodomain-like"/>
    <property type="match status" value="1"/>
</dbReference>
<dbReference type="Proteomes" id="UP000487757">
    <property type="component" value="Unassembled WGS sequence"/>
</dbReference>
<feature type="domain" description="HTH araC/xylS-type" evidence="4">
    <location>
        <begin position="183"/>
        <end position="257"/>
    </location>
</feature>
<keyword evidence="2" id="KW-0238">DNA-binding</keyword>
<dbReference type="PANTHER" id="PTHR46796">
    <property type="entry name" value="HTH-TYPE TRANSCRIPTIONAL ACTIVATOR RHAS-RELATED"/>
    <property type="match status" value="1"/>
</dbReference>
<dbReference type="InterPro" id="IPR046532">
    <property type="entry name" value="DUF6597"/>
</dbReference>
<dbReference type="SMART" id="SM00342">
    <property type="entry name" value="HTH_ARAC"/>
    <property type="match status" value="1"/>
</dbReference>
<evidence type="ECO:0000256" key="3">
    <source>
        <dbReference type="ARBA" id="ARBA00023163"/>
    </source>
</evidence>
<reference evidence="5 6" key="1">
    <citation type="submission" date="2019-11" db="EMBL/GenBank/DDBJ databases">
        <title>Pedobacter petrophilus genome.</title>
        <authorList>
            <person name="Feldbauer M.J."/>
            <person name="Newman J.D."/>
        </authorList>
    </citation>
    <scope>NUCLEOTIDE SEQUENCE [LARGE SCALE GENOMIC DNA]</scope>
    <source>
        <strain evidence="5 6">LMG 29686</strain>
    </source>
</reference>
<keyword evidence="1" id="KW-0805">Transcription regulation</keyword>
<dbReference type="AlphaFoldDB" id="A0A7K0FWD6"/>
<dbReference type="GO" id="GO:0043565">
    <property type="term" value="F:sequence-specific DNA binding"/>
    <property type="evidence" value="ECO:0007669"/>
    <property type="project" value="InterPro"/>
</dbReference>
<dbReference type="OrthoDB" id="511992at2"/>
<dbReference type="RefSeq" id="WP_154280137.1">
    <property type="nucleotide sequence ID" value="NZ_JBHUJQ010000001.1"/>
</dbReference>
<dbReference type="Pfam" id="PF12833">
    <property type="entry name" value="HTH_18"/>
    <property type="match status" value="1"/>
</dbReference>
<evidence type="ECO:0000256" key="1">
    <source>
        <dbReference type="ARBA" id="ARBA00023015"/>
    </source>
</evidence>
<accession>A0A7K0FWD6</accession>
<proteinExistence type="predicted"/>
<dbReference type="InterPro" id="IPR018060">
    <property type="entry name" value="HTH_AraC"/>
</dbReference>
<comment type="caution">
    <text evidence="5">The sequence shown here is derived from an EMBL/GenBank/DDBJ whole genome shotgun (WGS) entry which is preliminary data.</text>
</comment>
<keyword evidence="3" id="KW-0804">Transcription</keyword>
<organism evidence="5 6">
    <name type="scientific">Pedobacter petrophilus</name>
    <dbReference type="NCBI Taxonomy" id="1908241"/>
    <lineage>
        <taxon>Bacteria</taxon>
        <taxon>Pseudomonadati</taxon>
        <taxon>Bacteroidota</taxon>
        <taxon>Sphingobacteriia</taxon>
        <taxon>Sphingobacteriales</taxon>
        <taxon>Sphingobacteriaceae</taxon>
        <taxon>Pedobacter</taxon>
    </lineage>
</organism>
<dbReference type="Pfam" id="PF20240">
    <property type="entry name" value="DUF6597"/>
    <property type="match status" value="1"/>
</dbReference>
<evidence type="ECO:0000313" key="5">
    <source>
        <dbReference type="EMBL" id="MRX75913.1"/>
    </source>
</evidence>
<dbReference type="PANTHER" id="PTHR46796:SF13">
    <property type="entry name" value="HTH-TYPE TRANSCRIPTIONAL ACTIVATOR RHAS"/>
    <property type="match status" value="1"/>
</dbReference>
<dbReference type="InterPro" id="IPR009057">
    <property type="entry name" value="Homeodomain-like_sf"/>
</dbReference>